<comment type="caution">
    <text evidence="1">The sequence shown here is derived from an EMBL/GenBank/DDBJ whole genome shotgun (WGS) entry which is preliminary data.</text>
</comment>
<keyword evidence="2" id="KW-1185">Reference proteome</keyword>
<protein>
    <recommendedName>
        <fullName evidence="3">DUF1795 domain-containing protein</fullName>
    </recommendedName>
</protein>
<organism evidence="1 2">
    <name type="scientific">Paraherbaspirillum soli</name>
    <dbReference type="NCBI Taxonomy" id="631222"/>
    <lineage>
        <taxon>Bacteria</taxon>
        <taxon>Pseudomonadati</taxon>
        <taxon>Pseudomonadota</taxon>
        <taxon>Betaproteobacteria</taxon>
        <taxon>Burkholderiales</taxon>
        <taxon>Oxalobacteraceae</taxon>
        <taxon>Paraherbaspirillum</taxon>
    </lineage>
</organism>
<dbReference type="EMBL" id="JBHSMT010000028">
    <property type="protein sequence ID" value="MFC5475529.1"/>
    <property type="molecule type" value="Genomic_DNA"/>
</dbReference>
<evidence type="ECO:0000313" key="2">
    <source>
        <dbReference type="Proteomes" id="UP001596045"/>
    </source>
</evidence>
<evidence type="ECO:0008006" key="3">
    <source>
        <dbReference type="Google" id="ProtNLM"/>
    </source>
</evidence>
<proteinExistence type="predicted"/>
<dbReference type="Proteomes" id="UP001596045">
    <property type="component" value="Unassembled WGS sequence"/>
</dbReference>
<sequence>MKSKIRLSKIWFDDDVVELDIDVSDGKSSFANSVYVGHQRLKEIASELDRFKDQVDGGIYDLRLGEFGPEFVSGAFHARMHFHDRGYIYITVLAQSEFKDFARKNVASEATLYLVSQPALLDDFIRALTALSIGQRDDAELEAV</sequence>
<accession>A0ABW0MBD1</accession>
<gene>
    <name evidence="1" type="ORF">ACFPM8_16325</name>
</gene>
<evidence type="ECO:0000313" key="1">
    <source>
        <dbReference type="EMBL" id="MFC5475529.1"/>
    </source>
</evidence>
<reference evidence="2" key="1">
    <citation type="journal article" date="2019" name="Int. J. Syst. Evol. Microbiol.">
        <title>The Global Catalogue of Microorganisms (GCM) 10K type strain sequencing project: providing services to taxonomists for standard genome sequencing and annotation.</title>
        <authorList>
            <consortium name="The Broad Institute Genomics Platform"/>
            <consortium name="The Broad Institute Genome Sequencing Center for Infectious Disease"/>
            <person name="Wu L."/>
            <person name="Ma J."/>
        </authorList>
    </citation>
    <scope>NUCLEOTIDE SEQUENCE [LARGE SCALE GENOMIC DNA]</scope>
    <source>
        <strain evidence="2">JCM 17066</strain>
    </source>
</reference>
<dbReference type="RefSeq" id="WP_378998909.1">
    <property type="nucleotide sequence ID" value="NZ_JBHSMT010000028.1"/>
</dbReference>
<name>A0ABW0MBD1_9BURK</name>